<keyword evidence="4" id="KW-0106">Calcium</keyword>
<dbReference type="Pfam" id="PF00028">
    <property type="entry name" value="Cadherin"/>
    <property type="match status" value="2"/>
</dbReference>
<dbReference type="GO" id="GO:0005911">
    <property type="term" value="C:cell-cell junction"/>
    <property type="evidence" value="ECO:0007669"/>
    <property type="project" value="TreeGrafter"/>
</dbReference>
<evidence type="ECO:0000256" key="4">
    <source>
        <dbReference type="ARBA" id="ARBA00022837"/>
    </source>
</evidence>
<dbReference type="OrthoDB" id="1154999at2"/>
<dbReference type="SUPFAM" id="SSF49313">
    <property type="entry name" value="Cadherin-like"/>
    <property type="match status" value="3"/>
</dbReference>
<keyword evidence="7" id="KW-0472">Membrane</keyword>
<dbReference type="Proteomes" id="UP000023541">
    <property type="component" value="Unassembled WGS sequence"/>
</dbReference>
<dbReference type="InterPro" id="IPR050971">
    <property type="entry name" value="Cadherin-domain_protein"/>
</dbReference>
<dbReference type="PRINTS" id="PR00205">
    <property type="entry name" value="CADHERIN"/>
</dbReference>
<dbReference type="AlphaFoldDB" id="A0A023BW98"/>
<evidence type="ECO:0000256" key="5">
    <source>
        <dbReference type="ARBA" id="ARBA00022889"/>
    </source>
</evidence>
<keyword evidence="3" id="KW-0677">Repeat</keyword>
<feature type="domain" description="Cadherin" evidence="9">
    <location>
        <begin position="34"/>
        <end position="133"/>
    </location>
</feature>
<dbReference type="GO" id="GO:0007156">
    <property type="term" value="P:homophilic cell adhesion via plasma membrane adhesion molecules"/>
    <property type="evidence" value="ECO:0007669"/>
    <property type="project" value="InterPro"/>
</dbReference>
<keyword evidence="2" id="KW-0812">Transmembrane</keyword>
<keyword evidence="8" id="KW-0732">Signal</keyword>
<feature type="domain" description="Cadherin" evidence="9">
    <location>
        <begin position="240"/>
        <end position="328"/>
    </location>
</feature>
<evidence type="ECO:0000256" key="2">
    <source>
        <dbReference type="ARBA" id="ARBA00022692"/>
    </source>
</evidence>
<dbReference type="Pfam" id="PF17963">
    <property type="entry name" value="Big_9"/>
    <property type="match status" value="1"/>
</dbReference>
<sequence length="328" mass="35071">MKTKLFFLKSLLVIGLLISSCNTDDDQLINLPPVIKAQSFSVLESIADTEVIGTVTATDTEKNELSYSITVNNDELFEITKAGALSLITGKNLDFETKKSHEITVEVTDGNTKTNAKITINVTDVDENVAPEVANQDFSFAEDASGVLGTIVATDQNNDDLTFSITSTTPQNTSIFEISNSGEISLKASENLDYETQTSYTLNIEVSDGSLTTTAVLQIEITDVNEAPVFVNQPGFIAAEDIADTVLIGTVSATDPEGNNLSFGLSGNPSGLFEISNDGDLSLAPGKNLDYETDTSHTIQVRVTDGNSTVFKNISLMVTDVPEVIAVF</sequence>
<organism evidence="10 11">
    <name type="scientific">Aquimarina atlantica</name>
    <dbReference type="NCBI Taxonomy" id="1317122"/>
    <lineage>
        <taxon>Bacteria</taxon>
        <taxon>Pseudomonadati</taxon>
        <taxon>Bacteroidota</taxon>
        <taxon>Flavobacteriia</taxon>
        <taxon>Flavobacteriales</taxon>
        <taxon>Flavobacteriaceae</taxon>
        <taxon>Aquimarina</taxon>
    </lineage>
</organism>
<evidence type="ECO:0000256" key="8">
    <source>
        <dbReference type="SAM" id="SignalP"/>
    </source>
</evidence>
<dbReference type="PROSITE" id="PS51257">
    <property type="entry name" value="PROKAR_LIPOPROTEIN"/>
    <property type="match status" value="1"/>
</dbReference>
<dbReference type="PANTHER" id="PTHR24025">
    <property type="entry name" value="DESMOGLEIN FAMILY MEMBER"/>
    <property type="match status" value="1"/>
</dbReference>
<keyword evidence="11" id="KW-1185">Reference proteome</keyword>
<dbReference type="CDD" id="cd11304">
    <property type="entry name" value="Cadherin_repeat"/>
    <property type="match status" value="3"/>
</dbReference>
<dbReference type="InterPro" id="IPR015919">
    <property type="entry name" value="Cadherin-like_sf"/>
</dbReference>
<proteinExistence type="predicted"/>
<dbReference type="GO" id="GO:0016020">
    <property type="term" value="C:membrane"/>
    <property type="evidence" value="ECO:0007669"/>
    <property type="project" value="UniProtKB-SubCell"/>
</dbReference>
<dbReference type="EMBL" id="AQRA01000004">
    <property type="protein sequence ID" value="EZH74250.1"/>
    <property type="molecule type" value="Genomic_DNA"/>
</dbReference>
<keyword evidence="5" id="KW-0130">Cell adhesion</keyword>
<comment type="caution">
    <text evidence="10">The sequence shown here is derived from an EMBL/GenBank/DDBJ whole genome shotgun (WGS) entry which is preliminary data.</text>
</comment>
<gene>
    <name evidence="10" type="ORF">ATO12_15400</name>
</gene>
<evidence type="ECO:0000256" key="3">
    <source>
        <dbReference type="ARBA" id="ARBA00022737"/>
    </source>
</evidence>
<feature type="signal peptide" evidence="8">
    <location>
        <begin position="1"/>
        <end position="23"/>
    </location>
</feature>
<dbReference type="eggNOG" id="COG2834">
    <property type="taxonomic scope" value="Bacteria"/>
</dbReference>
<feature type="chain" id="PRO_5001512399" description="Cadherin domain-containing protein" evidence="8">
    <location>
        <begin position="24"/>
        <end position="328"/>
    </location>
</feature>
<evidence type="ECO:0000256" key="1">
    <source>
        <dbReference type="ARBA" id="ARBA00004370"/>
    </source>
</evidence>
<keyword evidence="6" id="KW-1133">Transmembrane helix</keyword>
<reference evidence="10 11" key="1">
    <citation type="submission" date="2014-04" db="EMBL/GenBank/DDBJ databases">
        <title>Aquimarina sp. 22II-S11-z7 Genome Sequencing.</title>
        <authorList>
            <person name="Lai Q."/>
        </authorList>
    </citation>
    <scope>NUCLEOTIDE SEQUENCE [LARGE SCALE GENOMIC DNA]</scope>
    <source>
        <strain evidence="10 11">22II-S11-z7</strain>
    </source>
</reference>
<name>A0A023BW98_9FLAO</name>
<feature type="domain" description="Cadherin" evidence="9">
    <location>
        <begin position="147"/>
        <end position="230"/>
    </location>
</feature>
<dbReference type="PROSITE" id="PS50268">
    <property type="entry name" value="CADHERIN_2"/>
    <property type="match status" value="3"/>
</dbReference>
<comment type="subcellular location">
    <subcellularLocation>
        <location evidence="1">Membrane</location>
    </subcellularLocation>
</comment>
<dbReference type="InterPro" id="IPR002126">
    <property type="entry name" value="Cadherin-like_dom"/>
</dbReference>
<evidence type="ECO:0000313" key="11">
    <source>
        <dbReference type="Proteomes" id="UP000023541"/>
    </source>
</evidence>
<evidence type="ECO:0000256" key="6">
    <source>
        <dbReference type="ARBA" id="ARBA00022989"/>
    </source>
</evidence>
<dbReference type="STRING" id="1317122.ATO12_15400"/>
<evidence type="ECO:0000256" key="7">
    <source>
        <dbReference type="ARBA" id="ARBA00023136"/>
    </source>
</evidence>
<accession>A0A023BW98</accession>
<dbReference type="GO" id="GO:0005509">
    <property type="term" value="F:calcium ion binding"/>
    <property type="evidence" value="ECO:0007669"/>
    <property type="project" value="InterPro"/>
</dbReference>
<evidence type="ECO:0000259" key="9">
    <source>
        <dbReference type="PROSITE" id="PS50268"/>
    </source>
</evidence>
<evidence type="ECO:0000313" key="10">
    <source>
        <dbReference type="EMBL" id="EZH74250.1"/>
    </source>
</evidence>
<dbReference type="RefSeq" id="WP_034241849.1">
    <property type="nucleotide sequence ID" value="NZ_AQRA01000004.1"/>
</dbReference>
<protein>
    <recommendedName>
        <fullName evidence="9">Cadherin domain-containing protein</fullName>
    </recommendedName>
</protein>
<dbReference type="PANTHER" id="PTHR24025:SF23">
    <property type="entry name" value="NEURAL-CADHERIN"/>
    <property type="match status" value="1"/>
</dbReference>
<dbReference type="Gene3D" id="2.60.40.60">
    <property type="entry name" value="Cadherins"/>
    <property type="match status" value="3"/>
</dbReference>
<dbReference type="SMART" id="SM00112">
    <property type="entry name" value="CA"/>
    <property type="match status" value="3"/>
</dbReference>